<dbReference type="EMBL" id="KN817536">
    <property type="protein sequence ID" value="KJA24487.1"/>
    <property type="molecule type" value="Genomic_DNA"/>
</dbReference>
<dbReference type="InterPro" id="IPR034085">
    <property type="entry name" value="TOG"/>
</dbReference>
<feature type="region of interest" description="Disordered" evidence="6">
    <location>
        <begin position="841"/>
        <end position="868"/>
    </location>
</feature>
<evidence type="ECO:0000256" key="6">
    <source>
        <dbReference type="SAM" id="MobiDB-lite"/>
    </source>
</evidence>
<dbReference type="SUPFAM" id="SSF48371">
    <property type="entry name" value="ARM repeat"/>
    <property type="match status" value="1"/>
</dbReference>
<dbReference type="OMA" id="VHIRRTH"/>
<feature type="compositionally biased region" description="Pro residues" evidence="6">
    <location>
        <begin position="936"/>
        <end position="950"/>
    </location>
</feature>
<keyword evidence="4" id="KW-0493">Microtubule</keyword>
<evidence type="ECO:0000256" key="4">
    <source>
        <dbReference type="ARBA" id="ARBA00022701"/>
    </source>
</evidence>
<sequence>MDSGTSLYEKLLTQCKSNDVDAKVDALTKLQAQFEQGGIEVPDAETLIGILKASLRTSNLHLTNATLSALPVILPVLISHPAAAQSSSTTHAPSASTSSVSHANFDLPTLRLALSSFLAAGGIIDRLGDKERAQAKARESLVILGGFAFRASAATATIAARVGKGQEQPIAVFERFIKDAGLASKVWKVREQSILTLVYIRRAHHLFPIRPYSTLLVDCLEDTDPHVRDCARTSVVELFTGPGVSDAARADLKKEMTKKNVRKTIVDGVLAKLLATPTGSNPQSHEGSENGDAIASKKEYVPPSLALQGKRPRVPSQNTPGMTRTVSQPSSMSRPASRAAMTPPPPQTPTTSDNAEIRPVYIASSKDLENEFAAMAKPFEGKETEHNWALREQAIQRVRGMLKGDVHSRYSEPFLLALKEGFIQWSLKTLASLRTTVAINTCLLYSELAVALGAQLDSHVDALLTNLLKMGGFTKKLTAQQSQTTVTAIITNTSAQPRVIIPLLWVTSQDKIVQARAYVVGHIKLYLEHHGHRAKNAIEASNHVDTLEKALKRALADSNPAAREQARILFWVFEEIWPDRGNAVLETLEAVARKQVERACPNPNAQSALPPVTPQVSKKTSVAAAIAASRAKAKAIATAPPTLRHQATSTSHAGAPRRAGSPGVSPRNSTVVRPASPLRPTTAPSSPSSHRVPSTSSTRSTSATNISIAGHSRTPSNGSSKAERSTSPALSDQGVIRRLSSPLSGSATSSTIRKALATALPPSPPSPASHASPTPRRPPRSEAVPVPPRQSLSQVFNMTNDSLLMAQAVPIPDDTDSEDDQSISLMSFSGHLAMHQQTKITPQSRKTLSLESESRPPASVSNALSSGSISDMADSQQFIVEDALRARAEQAESAAERLLELVEPVEEATPYRPMLPAPILKTPASNGQATPKPKTRPAPLPATRPQPVPVTPDSRASKVMKQAAMFMDSPAPARNGRSSNLLDVLQNETQQTGWWLKRNALHAQATSTKSDASDTRTTLDELISSLDNGDADVEALKRLVLICIGNAVSEPSSPSASSVNSPTPGSFSRPQSTLLLGSNIWEQDKTFDRFFKALMKYLEPARDEEELLYGLIVAWELLENQTSYLDGKEGELFSMILQVRYCNKINVLEGTNAIRDALTSKVDPVYGLTTIHSSLKLFQAEAAPPPESADIKAASYAFGLMALGKFILRLPAEIAEEELPRLKATFITALNDRSSLIVRESAAAAIIAAQFVLRDETHLFTLLDGLADEKKNLLTYLFDKHGARGAEVSHSSTGIDKLEKEIRRLDTRTSTPMRCGI</sequence>
<feature type="compositionally biased region" description="Polar residues" evidence="6">
    <location>
        <begin position="315"/>
        <end position="328"/>
    </location>
</feature>
<evidence type="ECO:0000259" key="7">
    <source>
        <dbReference type="SMART" id="SM01349"/>
    </source>
</evidence>
<feature type="compositionally biased region" description="Polar residues" evidence="6">
    <location>
        <begin position="859"/>
        <end position="868"/>
    </location>
</feature>
<dbReference type="Proteomes" id="UP000054270">
    <property type="component" value="Unassembled WGS sequence"/>
</dbReference>
<evidence type="ECO:0000313" key="8">
    <source>
        <dbReference type="EMBL" id="KJA24487.1"/>
    </source>
</evidence>
<feature type="region of interest" description="Disordered" evidence="6">
    <location>
        <begin position="916"/>
        <end position="953"/>
    </location>
</feature>
<feature type="compositionally biased region" description="Polar residues" evidence="6">
    <location>
        <begin position="841"/>
        <end position="851"/>
    </location>
</feature>
<evidence type="ECO:0000256" key="3">
    <source>
        <dbReference type="ARBA" id="ARBA00022618"/>
    </source>
</evidence>
<feature type="domain" description="TOG" evidence="7">
    <location>
        <begin position="1"/>
        <end position="279"/>
    </location>
</feature>
<dbReference type="STRING" id="945553.A0A0D2LB65"/>
<keyword evidence="5" id="KW-0131">Cell cycle</keyword>
<comment type="similarity">
    <text evidence="2">Belongs to the CLASP family.</text>
</comment>
<dbReference type="GO" id="GO:0008017">
    <property type="term" value="F:microtubule binding"/>
    <property type="evidence" value="ECO:0007669"/>
    <property type="project" value="TreeGrafter"/>
</dbReference>
<dbReference type="SMART" id="SM01349">
    <property type="entry name" value="TOG"/>
    <property type="match status" value="2"/>
</dbReference>
<evidence type="ECO:0000256" key="2">
    <source>
        <dbReference type="ARBA" id="ARBA00009549"/>
    </source>
</evidence>
<dbReference type="GO" id="GO:0005815">
    <property type="term" value="C:microtubule organizing center"/>
    <property type="evidence" value="ECO:0007669"/>
    <property type="project" value="TreeGrafter"/>
</dbReference>
<evidence type="ECO:0000313" key="9">
    <source>
        <dbReference type="Proteomes" id="UP000054270"/>
    </source>
</evidence>
<feature type="region of interest" description="Disordered" evidence="6">
    <location>
        <begin position="636"/>
        <end position="789"/>
    </location>
</feature>
<dbReference type="Gene3D" id="1.25.10.10">
    <property type="entry name" value="Leucine-rich Repeat Variant"/>
    <property type="match status" value="2"/>
</dbReference>
<dbReference type="GO" id="GO:0005881">
    <property type="term" value="C:cytoplasmic microtubule"/>
    <property type="evidence" value="ECO:0007669"/>
    <property type="project" value="TreeGrafter"/>
</dbReference>
<keyword evidence="3" id="KW-0132">Cell division</keyword>
<dbReference type="PANTHER" id="PTHR21567:SF9">
    <property type="entry name" value="CLIP-ASSOCIATING PROTEIN"/>
    <property type="match status" value="1"/>
</dbReference>
<feature type="domain" description="TOG" evidence="7">
    <location>
        <begin position="367"/>
        <end position="602"/>
    </location>
</feature>
<comment type="subcellular location">
    <subcellularLocation>
        <location evidence="1">Cytoplasm</location>
        <location evidence="1">Cytoskeleton</location>
        <location evidence="1">Spindle</location>
    </subcellularLocation>
</comment>
<protein>
    <recommendedName>
        <fullName evidence="7">TOG domain-containing protein</fullName>
    </recommendedName>
</protein>
<feature type="compositionally biased region" description="Low complexity" evidence="6">
    <location>
        <begin position="329"/>
        <end position="341"/>
    </location>
</feature>
<evidence type="ECO:0000256" key="5">
    <source>
        <dbReference type="ARBA" id="ARBA00022776"/>
    </source>
</evidence>
<keyword evidence="9" id="KW-1185">Reference proteome</keyword>
<gene>
    <name evidence="8" type="ORF">HYPSUDRAFT_136222</name>
</gene>
<keyword evidence="5" id="KW-0498">Mitosis</keyword>
<reference evidence="9" key="1">
    <citation type="submission" date="2014-04" db="EMBL/GenBank/DDBJ databases">
        <title>Evolutionary Origins and Diversification of the Mycorrhizal Mutualists.</title>
        <authorList>
            <consortium name="DOE Joint Genome Institute"/>
            <consortium name="Mycorrhizal Genomics Consortium"/>
            <person name="Kohler A."/>
            <person name="Kuo A."/>
            <person name="Nagy L.G."/>
            <person name="Floudas D."/>
            <person name="Copeland A."/>
            <person name="Barry K.W."/>
            <person name="Cichocki N."/>
            <person name="Veneault-Fourrey C."/>
            <person name="LaButti K."/>
            <person name="Lindquist E.A."/>
            <person name="Lipzen A."/>
            <person name="Lundell T."/>
            <person name="Morin E."/>
            <person name="Murat C."/>
            <person name="Riley R."/>
            <person name="Ohm R."/>
            <person name="Sun H."/>
            <person name="Tunlid A."/>
            <person name="Henrissat B."/>
            <person name="Grigoriev I.V."/>
            <person name="Hibbett D.S."/>
            <person name="Martin F."/>
        </authorList>
    </citation>
    <scope>NUCLEOTIDE SEQUENCE [LARGE SCALE GENOMIC DNA]</scope>
    <source>
        <strain evidence="9">FD-334 SS-4</strain>
    </source>
</reference>
<dbReference type="Pfam" id="PF12348">
    <property type="entry name" value="CLASP_N"/>
    <property type="match status" value="1"/>
</dbReference>
<dbReference type="InterPro" id="IPR011989">
    <property type="entry name" value="ARM-like"/>
</dbReference>
<organism evidence="8 9">
    <name type="scientific">Hypholoma sublateritium (strain FD-334 SS-4)</name>
    <dbReference type="NCBI Taxonomy" id="945553"/>
    <lineage>
        <taxon>Eukaryota</taxon>
        <taxon>Fungi</taxon>
        <taxon>Dikarya</taxon>
        <taxon>Basidiomycota</taxon>
        <taxon>Agaricomycotina</taxon>
        <taxon>Agaricomycetes</taxon>
        <taxon>Agaricomycetidae</taxon>
        <taxon>Agaricales</taxon>
        <taxon>Agaricineae</taxon>
        <taxon>Strophariaceae</taxon>
        <taxon>Hypholoma</taxon>
    </lineage>
</organism>
<evidence type="ECO:0000256" key="1">
    <source>
        <dbReference type="ARBA" id="ARBA00004186"/>
    </source>
</evidence>
<feature type="compositionally biased region" description="Low complexity" evidence="6">
    <location>
        <begin position="684"/>
        <end position="702"/>
    </location>
</feature>
<proteinExistence type="inferred from homology"/>
<dbReference type="InterPro" id="IPR024395">
    <property type="entry name" value="CLASP_N_dom"/>
</dbReference>
<feature type="region of interest" description="Disordered" evidence="6">
    <location>
        <begin position="303"/>
        <end position="355"/>
    </location>
</feature>
<name>A0A0D2LB65_HYPSF</name>
<accession>A0A0D2LB65</accession>
<feature type="compositionally biased region" description="Low complexity" evidence="6">
    <location>
        <begin position="739"/>
        <end position="760"/>
    </location>
</feature>
<dbReference type="GO" id="GO:0005876">
    <property type="term" value="C:spindle microtubule"/>
    <property type="evidence" value="ECO:0007669"/>
    <property type="project" value="TreeGrafter"/>
</dbReference>
<feature type="compositionally biased region" description="Polar residues" evidence="6">
    <location>
        <begin position="703"/>
        <end position="730"/>
    </location>
</feature>
<dbReference type="PANTHER" id="PTHR21567">
    <property type="entry name" value="CLASP"/>
    <property type="match status" value="1"/>
</dbReference>
<dbReference type="OrthoDB" id="46159at2759"/>
<dbReference type="InterPro" id="IPR016024">
    <property type="entry name" value="ARM-type_fold"/>
</dbReference>
<feature type="region of interest" description="Disordered" evidence="6">
    <location>
        <begin position="276"/>
        <end position="295"/>
    </location>
</feature>
<dbReference type="GO" id="GO:0051301">
    <property type="term" value="P:cell division"/>
    <property type="evidence" value="ECO:0007669"/>
    <property type="project" value="UniProtKB-KW"/>
</dbReference>
<dbReference type="GO" id="GO:1990023">
    <property type="term" value="C:mitotic spindle midzone"/>
    <property type="evidence" value="ECO:0007669"/>
    <property type="project" value="TreeGrafter"/>
</dbReference>
<dbReference type="GO" id="GO:0090307">
    <property type="term" value="P:mitotic spindle assembly"/>
    <property type="evidence" value="ECO:0007669"/>
    <property type="project" value="TreeGrafter"/>
</dbReference>